<dbReference type="InterPro" id="IPR036779">
    <property type="entry name" value="LysM_dom_sf"/>
</dbReference>
<dbReference type="Proteomes" id="UP000626148">
    <property type="component" value="Unassembled WGS sequence"/>
</dbReference>
<protein>
    <submittedName>
        <fullName evidence="4">Lipoprotein NlpD/LppB</fullName>
    </submittedName>
</protein>
<organism evidence="4 5">
    <name type="scientific">Saccharospirillum salsuginis</name>
    <dbReference type="NCBI Taxonomy" id="418750"/>
    <lineage>
        <taxon>Bacteria</taxon>
        <taxon>Pseudomonadati</taxon>
        <taxon>Pseudomonadota</taxon>
        <taxon>Gammaproteobacteria</taxon>
        <taxon>Oceanospirillales</taxon>
        <taxon>Saccharospirillaceae</taxon>
        <taxon>Saccharospirillum</taxon>
    </lineage>
</organism>
<feature type="region of interest" description="Disordered" evidence="2">
    <location>
        <begin position="116"/>
        <end position="156"/>
    </location>
</feature>
<dbReference type="PROSITE" id="PS51782">
    <property type="entry name" value="LYSM"/>
    <property type="match status" value="1"/>
</dbReference>
<feature type="compositionally biased region" description="Polar residues" evidence="2">
    <location>
        <begin position="129"/>
        <end position="144"/>
    </location>
</feature>
<dbReference type="Gene3D" id="2.70.70.10">
    <property type="entry name" value="Glucose Permease (Domain IIA)"/>
    <property type="match status" value="1"/>
</dbReference>
<reference evidence="4" key="2">
    <citation type="submission" date="2020-09" db="EMBL/GenBank/DDBJ databases">
        <authorList>
            <person name="Sun Q."/>
            <person name="Kim S."/>
        </authorList>
    </citation>
    <scope>NUCLEOTIDE SEQUENCE</scope>
    <source>
        <strain evidence="4">KCTC 22169</strain>
    </source>
</reference>
<comment type="similarity">
    <text evidence="1">Belongs to the E.coli NlpD/Haemophilus LppB family.</text>
</comment>
<dbReference type="PANTHER" id="PTHR21666">
    <property type="entry name" value="PEPTIDASE-RELATED"/>
    <property type="match status" value="1"/>
</dbReference>
<keyword evidence="4" id="KW-0449">Lipoprotein</keyword>
<dbReference type="PROSITE" id="PS51257">
    <property type="entry name" value="PROKAR_LIPOPROTEIN"/>
    <property type="match status" value="1"/>
</dbReference>
<reference evidence="4" key="1">
    <citation type="journal article" date="2014" name="Int. J. Syst. Evol. Microbiol.">
        <title>Complete genome sequence of Corynebacterium casei LMG S-19264T (=DSM 44701T), isolated from a smear-ripened cheese.</title>
        <authorList>
            <consortium name="US DOE Joint Genome Institute (JGI-PGF)"/>
            <person name="Walter F."/>
            <person name="Albersmeier A."/>
            <person name="Kalinowski J."/>
            <person name="Ruckert C."/>
        </authorList>
    </citation>
    <scope>NUCLEOTIDE SEQUENCE</scope>
    <source>
        <strain evidence="4">KCTC 22169</strain>
    </source>
</reference>
<dbReference type="AlphaFoldDB" id="A0A918KFQ8"/>
<dbReference type="CDD" id="cd12797">
    <property type="entry name" value="M23_peptidase"/>
    <property type="match status" value="1"/>
</dbReference>
<dbReference type="SMART" id="SM00257">
    <property type="entry name" value="LysM"/>
    <property type="match status" value="1"/>
</dbReference>
<evidence type="ECO:0000259" key="3">
    <source>
        <dbReference type="PROSITE" id="PS51782"/>
    </source>
</evidence>
<feature type="compositionally biased region" description="Low complexity" evidence="2">
    <location>
        <begin position="47"/>
        <end position="68"/>
    </location>
</feature>
<dbReference type="SUPFAM" id="SSF51261">
    <property type="entry name" value="Duplicated hybrid motif"/>
    <property type="match status" value="1"/>
</dbReference>
<dbReference type="InterPro" id="IPR011055">
    <property type="entry name" value="Dup_hybrid_motif"/>
</dbReference>
<proteinExistence type="inferred from homology"/>
<dbReference type="InterPro" id="IPR016047">
    <property type="entry name" value="M23ase_b-sheet_dom"/>
</dbReference>
<name>A0A918KFQ8_9GAMM</name>
<evidence type="ECO:0000313" key="5">
    <source>
        <dbReference type="Proteomes" id="UP000626148"/>
    </source>
</evidence>
<dbReference type="CDD" id="cd00118">
    <property type="entry name" value="LysM"/>
    <property type="match status" value="1"/>
</dbReference>
<dbReference type="InterPro" id="IPR050570">
    <property type="entry name" value="Cell_wall_metabolism_enzyme"/>
</dbReference>
<keyword evidence="5" id="KW-1185">Reference proteome</keyword>
<dbReference type="InterPro" id="IPR018392">
    <property type="entry name" value="LysM"/>
</dbReference>
<dbReference type="Gene3D" id="3.10.350.10">
    <property type="entry name" value="LysM domain"/>
    <property type="match status" value="1"/>
</dbReference>
<evidence type="ECO:0000256" key="2">
    <source>
        <dbReference type="SAM" id="MobiDB-lite"/>
    </source>
</evidence>
<dbReference type="PANTHER" id="PTHR21666:SF263">
    <property type="entry name" value="MUREIN HYDROLASE ACTIVATOR NLPD"/>
    <property type="match status" value="1"/>
</dbReference>
<dbReference type="Pfam" id="PF01476">
    <property type="entry name" value="LysM"/>
    <property type="match status" value="1"/>
</dbReference>
<dbReference type="EMBL" id="BMXR01000008">
    <property type="protein sequence ID" value="GGX61720.1"/>
    <property type="molecule type" value="Genomic_DNA"/>
</dbReference>
<evidence type="ECO:0000313" key="4">
    <source>
        <dbReference type="EMBL" id="GGX61720.1"/>
    </source>
</evidence>
<accession>A0A918KFQ8</accession>
<comment type="caution">
    <text evidence="4">The sequence shown here is derived from an EMBL/GenBank/DDBJ whole genome shotgun (WGS) entry which is preliminary data.</text>
</comment>
<feature type="region of interest" description="Disordered" evidence="2">
    <location>
        <begin position="40"/>
        <end position="73"/>
    </location>
</feature>
<feature type="domain" description="LysM" evidence="3">
    <location>
        <begin position="69"/>
        <end position="113"/>
    </location>
</feature>
<gene>
    <name evidence="4" type="ORF">GCM10007392_31970</name>
</gene>
<evidence type="ECO:0000256" key="1">
    <source>
        <dbReference type="ARBA" id="ARBA00038420"/>
    </source>
</evidence>
<sequence length="285" mass="30636">MVKSGGESLKLGSQIASKLLGGLTVAVMVTGCFNNAAYSSLEGRPKPSSGTTSQTTRPTVSPSTTPNPGRYQVRRGDTLYSIAFRYGLDYKKLAAANDIGSDYTIFVGQTLVLREAEPPVRQSEPKPTPSSNRPQTSSSQTVTKVNKEESAVKEGASVSASNANISWNWPHGGKIVRTFNPNVSDRKGVDLVGQIGDSVRAAAEGTVVYAGNGLPGYGNLIILEHSDALLSAYAFNQELLVGERDRVERGQVIARMGKQGDQPGLHFEIRREGKPVDPMRYLPQR</sequence>
<dbReference type="GO" id="GO:0004222">
    <property type="term" value="F:metalloendopeptidase activity"/>
    <property type="evidence" value="ECO:0007669"/>
    <property type="project" value="TreeGrafter"/>
</dbReference>
<dbReference type="Pfam" id="PF01551">
    <property type="entry name" value="Peptidase_M23"/>
    <property type="match status" value="1"/>
</dbReference>